<dbReference type="CDD" id="cd02440">
    <property type="entry name" value="AdoMet_MTases"/>
    <property type="match status" value="1"/>
</dbReference>
<dbReference type="AlphaFoldDB" id="A0A1H8AEH7"/>
<protein>
    <submittedName>
        <fullName evidence="3">16S rRNA (Guanine(966)-N(2))-methyltransferase RsmD</fullName>
    </submittedName>
</protein>
<keyword evidence="2 3" id="KW-0808">Transferase</keyword>
<name>A0A1H8AEH7_9FIRM</name>
<dbReference type="GO" id="GO:0008168">
    <property type="term" value="F:methyltransferase activity"/>
    <property type="evidence" value="ECO:0007669"/>
    <property type="project" value="UniProtKB-KW"/>
</dbReference>
<dbReference type="PANTHER" id="PTHR43542:SF1">
    <property type="entry name" value="METHYLTRANSFERASE"/>
    <property type="match status" value="1"/>
</dbReference>
<keyword evidence="4" id="KW-1185">Reference proteome</keyword>
<dbReference type="OrthoDB" id="9803017at2"/>
<dbReference type="Gene3D" id="3.40.50.150">
    <property type="entry name" value="Vaccinia Virus protein VP39"/>
    <property type="match status" value="1"/>
</dbReference>
<dbReference type="InterPro" id="IPR029063">
    <property type="entry name" value="SAM-dependent_MTases_sf"/>
</dbReference>
<dbReference type="PANTHER" id="PTHR43542">
    <property type="entry name" value="METHYLTRANSFERASE"/>
    <property type="match status" value="1"/>
</dbReference>
<dbReference type="EMBL" id="FOCG01000001">
    <property type="protein sequence ID" value="SEM68991.1"/>
    <property type="molecule type" value="Genomic_DNA"/>
</dbReference>
<reference evidence="3 4" key="1">
    <citation type="submission" date="2016-10" db="EMBL/GenBank/DDBJ databases">
        <authorList>
            <person name="de Groot N.N."/>
        </authorList>
    </citation>
    <scope>NUCLEOTIDE SEQUENCE [LARGE SCALE GENOMIC DNA]</scope>
    <source>
        <strain evidence="3 4">CGMCC 1.5070</strain>
    </source>
</reference>
<sequence length="182" mass="19826">MRVITGTARGRKLVTPEGLDTRPTADKVKESIFSIIQFDIPGANVLDLFAGSGQMGIEALSRGAEGATFVDSAKLSITAVKQNLDATGFIGKAKVYPMEAKTYLLSAADRYDIAFLDPPYHLGLVAAVLPGVAKLMRENSIIVCETQADEKLPESVENFTLRKTYRYGRILVHVYKNEGDVD</sequence>
<dbReference type="PIRSF" id="PIRSF004553">
    <property type="entry name" value="CHP00095"/>
    <property type="match status" value="1"/>
</dbReference>
<gene>
    <name evidence="3" type="ORF">SAMN05216180_1286</name>
</gene>
<evidence type="ECO:0000256" key="2">
    <source>
        <dbReference type="ARBA" id="ARBA00022679"/>
    </source>
</evidence>
<dbReference type="Pfam" id="PF03602">
    <property type="entry name" value="Cons_hypoth95"/>
    <property type="match status" value="1"/>
</dbReference>
<dbReference type="Proteomes" id="UP000199158">
    <property type="component" value="Unassembled WGS sequence"/>
</dbReference>
<keyword evidence="1 3" id="KW-0489">Methyltransferase</keyword>
<dbReference type="NCBIfam" id="TIGR00095">
    <property type="entry name" value="16S rRNA (guanine(966)-N(2))-methyltransferase RsmD"/>
    <property type="match status" value="1"/>
</dbReference>
<proteinExistence type="predicted"/>
<dbReference type="GO" id="GO:0003676">
    <property type="term" value="F:nucleic acid binding"/>
    <property type="evidence" value="ECO:0007669"/>
    <property type="project" value="InterPro"/>
</dbReference>
<dbReference type="SUPFAM" id="SSF53335">
    <property type="entry name" value="S-adenosyl-L-methionine-dependent methyltransferases"/>
    <property type="match status" value="1"/>
</dbReference>
<evidence type="ECO:0000256" key="1">
    <source>
        <dbReference type="ARBA" id="ARBA00022603"/>
    </source>
</evidence>
<dbReference type="PROSITE" id="PS00092">
    <property type="entry name" value="N6_MTASE"/>
    <property type="match status" value="1"/>
</dbReference>
<evidence type="ECO:0000313" key="3">
    <source>
        <dbReference type="EMBL" id="SEM68991.1"/>
    </source>
</evidence>
<dbReference type="STRING" id="474960.SAMN05216180_1286"/>
<accession>A0A1H8AEH7</accession>
<evidence type="ECO:0000313" key="4">
    <source>
        <dbReference type="Proteomes" id="UP000199158"/>
    </source>
</evidence>
<organism evidence="3 4">
    <name type="scientific">Hydrogenoanaerobacterium saccharovorans</name>
    <dbReference type="NCBI Taxonomy" id="474960"/>
    <lineage>
        <taxon>Bacteria</taxon>
        <taxon>Bacillati</taxon>
        <taxon>Bacillota</taxon>
        <taxon>Clostridia</taxon>
        <taxon>Eubacteriales</taxon>
        <taxon>Oscillospiraceae</taxon>
        <taxon>Hydrogenoanaerobacterium</taxon>
    </lineage>
</organism>
<dbReference type="GO" id="GO:0031167">
    <property type="term" value="P:rRNA methylation"/>
    <property type="evidence" value="ECO:0007669"/>
    <property type="project" value="InterPro"/>
</dbReference>
<dbReference type="InterPro" id="IPR002052">
    <property type="entry name" value="DNA_methylase_N6_adenine_CS"/>
</dbReference>
<dbReference type="InterPro" id="IPR004398">
    <property type="entry name" value="RNA_MeTrfase_RsmD"/>
</dbReference>